<sequence>MDARGGAMTSPDTPTRRILLAAACGALAALASPALASEKKKDDGKQALDPTYKLGSMTIPIIANGRIVNYVFVAMTLKLTSGTEVESFKDKEPALRDAIVRAAHKTPFTRADTWKEVDGPRLTAFVLSQCAVLFGKGKVASVEIVKQIPRQQLMPPKASAAIQVDRDIVRP</sequence>
<dbReference type="PIR" id="C87418">
    <property type="entry name" value="C87418"/>
</dbReference>
<reference evidence="2 3" key="1">
    <citation type="journal article" date="2001" name="Proc. Natl. Acad. Sci. U.S.A.">
        <title>Complete genome sequence of Caulobacter crescentus.</title>
        <authorList>
            <person name="Nierman W.C."/>
            <person name="Feldblyum T.V."/>
            <person name="Laub M.T."/>
            <person name="Paulsen I.T."/>
            <person name="Nelson K.E."/>
            <person name="Eisen J.A."/>
            <person name="Heidelberg J.F."/>
            <person name="Alley M.R."/>
            <person name="Ohta N."/>
            <person name="Maddock J.R."/>
            <person name="Potocka I."/>
            <person name="Nelson W.C."/>
            <person name="Newton A."/>
            <person name="Stephens C."/>
            <person name="Phadke N.D."/>
            <person name="Ely B."/>
            <person name="DeBoy R.T."/>
            <person name="Dodson R.J."/>
            <person name="Durkin A.S."/>
            <person name="Gwinn M.L."/>
            <person name="Haft D.H."/>
            <person name="Kolonay J.F."/>
            <person name="Smit J."/>
            <person name="Craven M.B."/>
            <person name="Khouri H."/>
            <person name="Shetty J."/>
            <person name="Berry K."/>
            <person name="Utterback T."/>
            <person name="Tran K."/>
            <person name="Wolf A."/>
            <person name="Vamathevan J."/>
            <person name="Ermolaeva M."/>
            <person name="White O."/>
            <person name="Salzberg S.L."/>
            <person name="Venter J.C."/>
            <person name="Shapiro L."/>
            <person name="Fraser C.M."/>
        </authorList>
    </citation>
    <scope>NUCLEOTIDE SEQUENCE [LARGE SCALE GENOMIC DNA]</scope>
    <source>
        <strain evidence="3">ATCC 19089 / CB15</strain>
    </source>
</reference>
<dbReference type="AlphaFoldDB" id="Q9A8J1"/>
<dbReference type="KEGG" id="ccr:CC_1362"/>
<dbReference type="Proteomes" id="UP000001816">
    <property type="component" value="Chromosome"/>
</dbReference>
<dbReference type="STRING" id="190650.CC_1362"/>
<organism evidence="2 3">
    <name type="scientific">Caulobacter vibrioides (strain ATCC 19089 / CIP 103742 / CB 15)</name>
    <name type="common">Caulobacter crescentus</name>
    <dbReference type="NCBI Taxonomy" id="190650"/>
    <lineage>
        <taxon>Bacteria</taxon>
        <taxon>Pseudomonadati</taxon>
        <taxon>Pseudomonadota</taxon>
        <taxon>Alphaproteobacteria</taxon>
        <taxon>Caulobacterales</taxon>
        <taxon>Caulobacteraceae</taxon>
        <taxon>Caulobacter</taxon>
    </lineage>
</organism>
<name>Q9A8J1_CAUVC</name>
<gene>
    <name evidence="2" type="ordered locus">CC_1362</name>
</gene>
<proteinExistence type="predicted"/>
<evidence type="ECO:0000313" key="2">
    <source>
        <dbReference type="EMBL" id="AAK23343.1"/>
    </source>
</evidence>
<dbReference type="EMBL" id="AE005673">
    <property type="protein sequence ID" value="AAK23343.1"/>
    <property type="molecule type" value="Genomic_DNA"/>
</dbReference>
<keyword evidence="3" id="KW-1185">Reference proteome</keyword>
<accession>Q9A8J1</accession>
<dbReference type="SMR" id="Q9A8J1"/>
<dbReference type="BioCyc" id="CAULO:CC1362-MONOMER"/>
<keyword evidence="1" id="KW-0732">Signal</keyword>
<feature type="chain" id="PRO_5004322894" description="Tat pathway signal sequence domain protein" evidence="1">
    <location>
        <begin position="37"/>
        <end position="171"/>
    </location>
</feature>
<dbReference type="EnsemblBacteria" id="AAK23343">
    <property type="protein sequence ID" value="AAK23343"/>
    <property type="gene ID" value="CC_1362"/>
</dbReference>
<dbReference type="eggNOG" id="ENOG5032Z6H">
    <property type="taxonomic scope" value="Bacteria"/>
</dbReference>
<feature type="signal peptide" evidence="1">
    <location>
        <begin position="1"/>
        <end position="36"/>
    </location>
</feature>
<protein>
    <recommendedName>
        <fullName evidence="4">Tat pathway signal sequence domain protein</fullName>
    </recommendedName>
</protein>
<dbReference type="HOGENOM" id="CLU_137237_0_0_5"/>
<dbReference type="PATRIC" id="fig|190650.5.peg.1392"/>
<evidence type="ECO:0000313" key="3">
    <source>
        <dbReference type="Proteomes" id="UP000001816"/>
    </source>
</evidence>
<evidence type="ECO:0000256" key="1">
    <source>
        <dbReference type="SAM" id="SignalP"/>
    </source>
</evidence>
<evidence type="ECO:0008006" key="4">
    <source>
        <dbReference type="Google" id="ProtNLM"/>
    </source>
</evidence>